<reference evidence="3 4" key="2">
    <citation type="submission" date="2022-06" db="EMBL/GenBank/DDBJ databases">
        <title>Genomic Encyclopedia of Archaeal and Bacterial Type Strains, Phase II (KMG-II): from individual species to whole genera.</title>
        <authorList>
            <person name="Goeker M."/>
        </authorList>
    </citation>
    <scope>NUCLEOTIDE SEQUENCE [LARGE SCALE GENOMIC DNA]</scope>
    <source>
        <strain evidence="3 4">DSM 40477</strain>
    </source>
</reference>
<keyword evidence="4" id="KW-1185">Reference proteome</keyword>
<dbReference type="Proteomes" id="UP001205311">
    <property type="component" value="Unassembled WGS sequence"/>
</dbReference>
<dbReference type="EMBL" id="AJ629123">
    <property type="protein sequence ID" value="CAF33057.1"/>
    <property type="molecule type" value="Genomic_DNA"/>
</dbReference>
<dbReference type="SUPFAM" id="SSF51735">
    <property type="entry name" value="NAD(P)-binding Rossmann-fold domains"/>
    <property type="match status" value="1"/>
</dbReference>
<sequence length="348" mass="38457">MNKQAGPDLVLVTGGAGYIGSVLTRRLLADQVRVRVLDSRIFGDGLREVSDPRLENVRGDIRDPDLFREALRDVDVVVHLAAVANDPSFDLNPELGRSVNFECLDHVMRLSKEAGVRRFVYASSASVYGISDSPEVDESHPLVPITDYNRYKALGEEILFPLTDDSFETVALRAATVCGVSTRQRLDLTVNLLTAQAVGNREITVFGGTQYRPNVHVEDLVGVYHRLVVDDSLGALNGGPINVGNENLPVAEIARIIATRVGRRIGAEITTTTTPTDDRRSYRLTSRRLRQVLGITPTRTVADACDDVTEAILDGRLPDFLTDPRYHNVRWMKDPRSQELLTFNPTPA</sequence>
<proteinExistence type="predicted"/>
<evidence type="ECO:0000259" key="1">
    <source>
        <dbReference type="Pfam" id="PF01370"/>
    </source>
</evidence>
<dbReference type="Pfam" id="PF01370">
    <property type="entry name" value="Epimerase"/>
    <property type="match status" value="1"/>
</dbReference>
<dbReference type="PANTHER" id="PTHR43245:SF23">
    <property type="entry name" value="NAD(P)-BINDING DOMAIN-CONTAINING PROTEIN"/>
    <property type="match status" value="1"/>
</dbReference>
<reference evidence="2" key="1">
    <citation type="submission" date="2004-02" db="EMBL/GenBank/DDBJ databases">
        <title>Comparison of the "mixed" gene clusters for the biosynthesis of the aminoglycoside antibiotics apramycin (Streptomyces tenebrarius DSM 40477) and hygromycin B (Streptomyces hygroscopicus subsp. hygroscopicus DSM 40578), which contain genes related to both the biosynthesis of other aminoglycosides and cell-wall sugars.</title>
        <authorList>
            <person name="Aboshanab K.M."/>
            <person name="Schmidt-Beissner H."/>
            <person name="Wehmeier U.F."/>
            <person name="Welzel K."/>
            <person name="Vente A."/>
            <person name="Piepersberg W."/>
        </authorList>
    </citation>
    <scope>NUCLEOTIDE SEQUENCE</scope>
    <source>
        <strain evidence="2">Type strain: DSM 40477</strain>
    </source>
</reference>
<evidence type="ECO:0000313" key="4">
    <source>
        <dbReference type="Proteomes" id="UP001205311"/>
    </source>
</evidence>
<dbReference type="InterPro" id="IPR001509">
    <property type="entry name" value="Epimerase_deHydtase"/>
</dbReference>
<accession>Q2MFI4</accession>
<gene>
    <name evidence="2" type="primary">aprD5</name>
    <name evidence="3" type="ORF">LX15_005081</name>
</gene>
<evidence type="ECO:0000313" key="3">
    <source>
        <dbReference type="EMBL" id="MCP2261357.1"/>
    </source>
</evidence>
<dbReference type="SMR" id="Q2MFI4"/>
<name>Q2MFI4_STRSD</name>
<dbReference type="InterPro" id="IPR036291">
    <property type="entry name" value="NAD(P)-bd_dom_sf"/>
</dbReference>
<organism evidence="2">
    <name type="scientific">Streptoalloteichus tenebrarius (strain ATCC 17920 / DSM 40477 / JCM 4838 / CBS 697.72 / NBRC 16177 / NCIMB 11028 / NRRL B-12390 / A12253. 1 / ISP 5477)</name>
    <name type="common">Streptomyces tenebrarius</name>
    <dbReference type="NCBI Taxonomy" id="1933"/>
    <lineage>
        <taxon>Bacteria</taxon>
        <taxon>Bacillati</taxon>
        <taxon>Actinomycetota</taxon>
        <taxon>Actinomycetes</taxon>
        <taxon>Pseudonocardiales</taxon>
        <taxon>Pseudonocardiaceae</taxon>
        <taxon>Streptoalloteichus</taxon>
    </lineage>
</organism>
<protein>
    <submittedName>
        <fullName evidence="3">Nucleoside-diphosphate-sugar epimerase</fullName>
    </submittedName>
    <submittedName>
        <fullName evidence="2">Putative apramycin biosynthetic oxidoreductase 5</fullName>
    </submittedName>
</protein>
<dbReference type="Gene3D" id="3.40.50.720">
    <property type="entry name" value="NAD(P)-binding Rossmann-like Domain"/>
    <property type="match status" value="1"/>
</dbReference>
<dbReference type="CDD" id="cd08946">
    <property type="entry name" value="SDR_e"/>
    <property type="match status" value="1"/>
</dbReference>
<dbReference type="EMBL" id="JAMTCP010000040">
    <property type="protein sequence ID" value="MCP2261357.1"/>
    <property type="molecule type" value="Genomic_DNA"/>
</dbReference>
<dbReference type="PANTHER" id="PTHR43245">
    <property type="entry name" value="BIFUNCTIONAL POLYMYXIN RESISTANCE PROTEIN ARNA"/>
    <property type="match status" value="1"/>
</dbReference>
<dbReference type="InterPro" id="IPR050177">
    <property type="entry name" value="Lipid_A_modif_metabolic_enz"/>
</dbReference>
<feature type="domain" description="NAD-dependent epimerase/dehydratase" evidence="1">
    <location>
        <begin position="10"/>
        <end position="230"/>
    </location>
</feature>
<evidence type="ECO:0000313" key="2">
    <source>
        <dbReference type="EMBL" id="CAF33057.1"/>
    </source>
</evidence>
<dbReference type="AlphaFoldDB" id="Q2MFI4"/>
<dbReference type="RefSeq" id="WP_253672186.1">
    <property type="nucleotide sequence ID" value="NZ_JAMTCP010000040.1"/>
</dbReference>